<keyword evidence="10" id="KW-0472">Membrane</keyword>
<comment type="caution">
    <text evidence="12">The sequence shown here is derived from an EMBL/GenBank/DDBJ whole genome shotgun (WGS) entry which is preliminary data.</text>
</comment>
<evidence type="ECO:0000313" key="13">
    <source>
        <dbReference type="Proteomes" id="UP000484076"/>
    </source>
</evidence>
<feature type="domain" description="Histidine kinase" evidence="11">
    <location>
        <begin position="241"/>
        <end position="442"/>
    </location>
</feature>
<reference evidence="12" key="1">
    <citation type="submission" date="2020-05" db="EMBL/GenBank/DDBJ databases">
        <title>Fertoebacter nigrum gen. nov., sp. nov., a new member of the family Rhodobacteraceae.</title>
        <authorList>
            <person name="Szuroczki S."/>
            <person name="Abbaszade G."/>
            <person name="Buni D."/>
            <person name="Schumann P."/>
            <person name="Toth E."/>
        </authorList>
    </citation>
    <scope>NUCLEOTIDE SEQUENCE</scope>
    <source>
        <strain evidence="12">RG-N-1a</strain>
    </source>
</reference>
<dbReference type="SUPFAM" id="SSF47384">
    <property type="entry name" value="Homodimeric domain of signal transducing histidine kinase"/>
    <property type="match status" value="1"/>
</dbReference>
<dbReference type="GO" id="GO:0005524">
    <property type="term" value="F:ATP binding"/>
    <property type="evidence" value="ECO:0007669"/>
    <property type="project" value="UniProtKB-KW"/>
</dbReference>
<keyword evidence="10" id="KW-1133">Transmembrane helix</keyword>
<dbReference type="InterPro" id="IPR036890">
    <property type="entry name" value="HATPase_C_sf"/>
</dbReference>
<dbReference type="CDD" id="cd00082">
    <property type="entry name" value="HisKA"/>
    <property type="match status" value="1"/>
</dbReference>
<comment type="catalytic activity">
    <reaction evidence="1">
        <text>ATP + protein L-histidine = ADP + protein N-phospho-L-histidine.</text>
        <dbReference type="EC" id="2.7.13.3"/>
    </reaction>
</comment>
<evidence type="ECO:0000256" key="1">
    <source>
        <dbReference type="ARBA" id="ARBA00000085"/>
    </source>
</evidence>
<evidence type="ECO:0000256" key="2">
    <source>
        <dbReference type="ARBA" id="ARBA00004651"/>
    </source>
</evidence>
<evidence type="ECO:0000256" key="5">
    <source>
        <dbReference type="ARBA" id="ARBA00022553"/>
    </source>
</evidence>
<evidence type="ECO:0000256" key="9">
    <source>
        <dbReference type="ARBA" id="ARBA00022840"/>
    </source>
</evidence>
<dbReference type="InterPro" id="IPR050980">
    <property type="entry name" value="2C_sensor_his_kinase"/>
</dbReference>
<keyword evidence="13" id="KW-1185">Reference proteome</keyword>
<feature type="transmembrane region" description="Helical" evidence="10">
    <location>
        <begin position="154"/>
        <end position="177"/>
    </location>
</feature>
<comment type="subcellular location">
    <subcellularLocation>
        <location evidence="2">Cell membrane</location>
        <topology evidence="2">Multi-pass membrane protein</topology>
    </subcellularLocation>
</comment>
<evidence type="ECO:0000256" key="4">
    <source>
        <dbReference type="ARBA" id="ARBA00022475"/>
    </source>
</evidence>
<evidence type="ECO:0000256" key="3">
    <source>
        <dbReference type="ARBA" id="ARBA00012438"/>
    </source>
</evidence>
<proteinExistence type="predicted"/>
<dbReference type="GO" id="GO:0005886">
    <property type="term" value="C:plasma membrane"/>
    <property type="evidence" value="ECO:0007669"/>
    <property type="project" value="UniProtKB-SubCell"/>
</dbReference>
<keyword evidence="4" id="KW-1003">Cell membrane</keyword>
<name>A0A8X8HA20_9RHOB</name>
<evidence type="ECO:0000256" key="10">
    <source>
        <dbReference type="SAM" id="Phobius"/>
    </source>
</evidence>
<dbReference type="PRINTS" id="PR00344">
    <property type="entry name" value="BCTRLSENSOR"/>
</dbReference>
<evidence type="ECO:0000256" key="6">
    <source>
        <dbReference type="ARBA" id="ARBA00022679"/>
    </source>
</evidence>
<evidence type="ECO:0000256" key="8">
    <source>
        <dbReference type="ARBA" id="ARBA00022777"/>
    </source>
</evidence>
<dbReference type="PROSITE" id="PS50109">
    <property type="entry name" value="HIS_KIN"/>
    <property type="match status" value="1"/>
</dbReference>
<dbReference type="Pfam" id="PF02518">
    <property type="entry name" value="HATPase_c"/>
    <property type="match status" value="1"/>
</dbReference>
<protein>
    <recommendedName>
        <fullName evidence="3">histidine kinase</fullName>
        <ecNumber evidence="3">2.7.13.3</ecNumber>
    </recommendedName>
</protein>
<dbReference type="SMART" id="SM00387">
    <property type="entry name" value="HATPase_c"/>
    <property type="match status" value="1"/>
</dbReference>
<dbReference type="InterPro" id="IPR003594">
    <property type="entry name" value="HATPase_dom"/>
</dbReference>
<dbReference type="Gene3D" id="3.30.565.10">
    <property type="entry name" value="Histidine kinase-like ATPase, C-terminal domain"/>
    <property type="match status" value="1"/>
</dbReference>
<organism evidence="12 13">
    <name type="scientific">Fertoeibacter niger</name>
    <dbReference type="NCBI Taxonomy" id="2656921"/>
    <lineage>
        <taxon>Bacteria</taxon>
        <taxon>Pseudomonadati</taxon>
        <taxon>Pseudomonadota</taxon>
        <taxon>Alphaproteobacteria</taxon>
        <taxon>Rhodobacterales</taxon>
        <taxon>Paracoccaceae</taxon>
        <taxon>Fertoeibacter</taxon>
    </lineage>
</organism>
<keyword evidence="6" id="KW-0808">Transferase</keyword>
<dbReference type="SUPFAM" id="SSF55874">
    <property type="entry name" value="ATPase domain of HSP90 chaperone/DNA topoisomerase II/histidine kinase"/>
    <property type="match status" value="1"/>
</dbReference>
<evidence type="ECO:0000256" key="7">
    <source>
        <dbReference type="ARBA" id="ARBA00022741"/>
    </source>
</evidence>
<dbReference type="GO" id="GO:0000155">
    <property type="term" value="F:phosphorelay sensor kinase activity"/>
    <property type="evidence" value="ECO:0007669"/>
    <property type="project" value="InterPro"/>
</dbReference>
<dbReference type="Proteomes" id="UP000484076">
    <property type="component" value="Unassembled WGS sequence"/>
</dbReference>
<dbReference type="PANTHER" id="PTHR44936">
    <property type="entry name" value="SENSOR PROTEIN CREC"/>
    <property type="match status" value="1"/>
</dbReference>
<gene>
    <name evidence="12" type="ORF">GEU84_019005</name>
</gene>
<dbReference type="InterPro" id="IPR036097">
    <property type="entry name" value="HisK_dim/P_sf"/>
</dbReference>
<dbReference type="InterPro" id="IPR005467">
    <property type="entry name" value="His_kinase_dom"/>
</dbReference>
<dbReference type="SMART" id="SM00388">
    <property type="entry name" value="HisKA"/>
    <property type="match status" value="1"/>
</dbReference>
<keyword evidence="7" id="KW-0547">Nucleotide-binding</keyword>
<dbReference type="Gene3D" id="1.10.287.130">
    <property type="match status" value="1"/>
</dbReference>
<dbReference type="AlphaFoldDB" id="A0A8X8HA20"/>
<keyword evidence="5" id="KW-0597">Phosphoprotein</keyword>
<keyword evidence="8" id="KW-0418">Kinase</keyword>
<dbReference type="RefSeq" id="WP_174540000.1">
    <property type="nucleotide sequence ID" value="NZ_WHUT02000015.1"/>
</dbReference>
<dbReference type="EMBL" id="WHUT02000015">
    <property type="protein sequence ID" value="NUB46486.1"/>
    <property type="molecule type" value="Genomic_DNA"/>
</dbReference>
<keyword evidence="10" id="KW-0812">Transmembrane</keyword>
<dbReference type="InterPro" id="IPR003661">
    <property type="entry name" value="HisK_dim/P_dom"/>
</dbReference>
<dbReference type="EC" id="2.7.13.3" evidence="3"/>
<keyword evidence="9" id="KW-0067">ATP-binding</keyword>
<accession>A0A8X8HA20</accession>
<sequence length="450" mass="48208">MRTLIVTVVAAAVMNVSILTVLSRLGGDMEQGLRAPPMVRQAAAAAQLMDKLGPDDRILALDATSSQGMRLSLIPDFAATPPVENPIEVFVPIIALYADVLGDRPFSVYERTRGGIWDWQTATLADDLIIVVRLADGAGLVIESGAEFRRLVSLYGLAIVVGLLSLMLIGLMTWASLSYAGPLNRLAVASKRFVEAASAASAIEPLPEIGPKPVRDLAAALNLAGSKLVQLTIERTSTLAAVAHDLRTYLTRLRMRSEFIEDAMQRDKAIRDIEEMTQLVEDTLLLGHAATRRPVSERVDLTSWLQDFVARRQDTGAPVRLSITARSVEVTVATPELTRILNNLVDNALRYAGTADLVLTADASEAVEIEVWDDGPGVPEAFFGRMTDPFTRLETSRSRDTGGAGLGLAITKALTDQIGGTLHLANRAGGGFSARIAFSKSGARARGSVA</sequence>
<dbReference type="PANTHER" id="PTHR44936:SF10">
    <property type="entry name" value="SENSOR PROTEIN RSTB"/>
    <property type="match status" value="1"/>
</dbReference>
<evidence type="ECO:0000259" key="11">
    <source>
        <dbReference type="PROSITE" id="PS50109"/>
    </source>
</evidence>
<dbReference type="InterPro" id="IPR004358">
    <property type="entry name" value="Sig_transdc_His_kin-like_C"/>
</dbReference>
<evidence type="ECO:0000313" key="12">
    <source>
        <dbReference type="EMBL" id="NUB46486.1"/>
    </source>
</evidence>
<feature type="transmembrane region" description="Helical" evidence="10">
    <location>
        <begin position="6"/>
        <end position="25"/>
    </location>
</feature>